<dbReference type="AlphaFoldDB" id="A0A8D5JD65"/>
<organism evidence="4 5">
    <name type="scientific">Desulfomarina profundi</name>
    <dbReference type="NCBI Taxonomy" id="2772557"/>
    <lineage>
        <taxon>Bacteria</taxon>
        <taxon>Pseudomonadati</taxon>
        <taxon>Thermodesulfobacteriota</taxon>
        <taxon>Desulfobulbia</taxon>
        <taxon>Desulfobulbales</taxon>
        <taxon>Desulfobulbaceae</taxon>
        <taxon>Desulfomarina</taxon>
    </lineage>
</organism>
<accession>A0A8D5JD65</accession>
<dbReference type="GO" id="GO:0071770">
    <property type="term" value="P:DIM/DIP cell wall layer assembly"/>
    <property type="evidence" value="ECO:0007669"/>
    <property type="project" value="TreeGrafter"/>
</dbReference>
<evidence type="ECO:0000256" key="3">
    <source>
        <dbReference type="SAM" id="Coils"/>
    </source>
</evidence>
<keyword evidence="2" id="KW-0808">Transferase</keyword>
<evidence type="ECO:0000256" key="2">
    <source>
        <dbReference type="ARBA" id="ARBA00022679"/>
    </source>
</evidence>
<keyword evidence="5" id="KW-1185">Reference proteome</keyword>
<evidence type="ECO:0008006" key="6">
    <source>
        <dbReference type="Google" id="ProtNLM"/>
    </source>
</evidence>
<dbReference type="GO" id="GO:0008168">
    <property type="term" value="F:methyltransferase activity"/>
    <property type="evidence" value="ECO:0007669"/>
    <property type="project" value="UniProtKB-KW"/>
</dbReference>
<dbReference type="KEGG" id="dbk:DGMP_13410"/>
<evidence type="ECO:0000256" key="1">
    <source>
        <dbReference type="ARBA" id="ARBA00022603"/>
    </source>
</evidence>
<keyword evidence="3" id="KW-0175">Coiled coil</keyword>
<evidence type="ECO:0000313" key="5">
    <source>
        <dbReference type="Proteomes" id="UP000826725"/>
    </source>
</evidence>
<sequence>MAFLQPRLFVELGTYWGTSFYSFCQAVKDRELATRCVAIDTWEGDDHTGKYENVVFETVQSIAKKLFPTTDITLLRSYFADAVNDFEDESIDLLHIDGFHTYEAVKNDFTLWFPKLAEDGVVLFHDIADSCDYGSVTYWNELLDKYPGFSFQHSWGLGVLFPKGCKHFDIMKKNNIFDKIWIYEYLSELRLLRIQKEAADERGEKQHALINYQEDQIALLKEQLEATRREIELLNSLLPVRLIKKLGFVKQ</sequence>
<keyword evidence="1" id="KW-0489">Methyltransferase</keyword>
<dbReference type="GO" id="GO:0005886">
    <property type="term" value="C:plasma membrane"/>
    <property type="evidence" value="ECO:0007669"/>
    <property type="project" value="TreeGrafter"/>
</dbReference>
<protein>
    <recommendedName>
        <fullName evidence="6">Class I SAM-dependent methyltransferase</fullName>
    </recommendedName>
</protein>
<proteinExistence type="predicted"/>
<dbReference type="Proteomes" id="UP000826725">
    <property type="component" value="Chromosome"/>
</dbReference>
<gene>
    <name evidence="4" type="ORF">DGMP_13410</name>
</gene>
<dbReference type="Pfam" id="PF13578">
    <property type="entry name" value="Methyltransf_24"/>
    <property type="match status" value="1"/>
</dbReference>
<feature type="coiled-coil region" evidence="3">
    <location>
        <begin position="210"/>
        <end position="237"/>
    </location>
</feature>
<dbReference type="GO" id="GO:0032259">
    <property type="term" value="P:methylation"/>
    <property type="evidence" value="ECO:0007669"/>
    <property type="project" value="UniProtKB-KW"/>
</dbReference>
<name>A0A8D5JD65_9BACT</name>
<dbReference type="PANTHER" id="PTHR40048:SF1">
    <property type="entry name" value="RHAMNOSYL O-METHYLTRANSFERASE"/>
    <property type="match status" value="1"/>
</dbReference>
<evidence type="ECO:0000313" key="4">
    <source>
        <dbReference type="EMBL" id="BCL60648.1"/>
    </source>
</evidence>
<reference evidence="4" key="1">
    <citation type="submission" date="2020-09" db="EMBL/GenBank/DDBJ databases">
        <title>Desulfogranum mesoprofundum gen. nov., sp. nov., a novel mesophilic, sulfate-reducing chemolithoautotroph isolated from a deep-sea hydrothermal vent chimney in the Suiyo Seamount.</title>
        <authorList>
            <person name="Hashimoto Y."/>
            <person name="Nakagawa S."/>
        </authorList>
    </citation>
    <scope>NUCLEOTIDE SEQUENCE</scope>
    <source>
        <strain evidence="4">KT2</strain>
    </source>
</reference>
<dbReference type="EMBL" id="AP024086">
    <property type="protein sequence ID" value="BCL60648.1"/>
    <property type="molecule type" value="Genomic_DNA"/>
</dbReference>
<dbReference type="PANTHER" id="PTHR40048">
    <property type="entry name" value="RHAMNOSYL O-METHYLTRANSFERASE"/>
    <property type="match status" value="1"/>
</dbReference>